<gene>
    <name evidence="1" type="ORF">SCF082_LOCUS52781</name>
</gene>
<protein>
    <submittedName>
        <fullName evidence="1">Phosphoglycerate mutase-like protein AT74 (At-74)</fullName>
    </submittedName>
</protein>
<evidence type="ECO:0000313" key="1">
    <source>
        <dbReference type="EMBL" id="CAK9113916.1"/>
    </source>
</evidence>
<dbReference type="CDD" id="cd07067">
    <property type="entry name" value="HP_PGM_like"/>
    <property type="match status" value="1"/>
</dbReference>
<sequence>MGPEDLERLVEELLPTLNTKRRLLRDRLRPRRIILVRHGESVGNRDKTAYQHTPDSKIELTPLGELQGAAAGQQIRTLVGNGTVRFFYSPYMRTRQTLQEILKAFKGQQIEMCAEPRLREQDFGNFQDAQQMELVYRERQKFGRFYYRFPNGEAGTDVFDRVSDFWSSLLRSMDTSPVENLVLVTHGAWDGPAVRNGRRETWGTNGKYSIGVGRVHISETSTVDRIRWGKTARWTQECPGWTTWPTTYRDFHHWTPRQEGLGIPSYADCSCGLGHLCGRRATKSEEAARRLCGLFGHRSGIKLLNQ</sequence>
<comment type="caution">
    <text evidence="1">The sequence shown here is derived from an EMBL/GenBank/DDBJ whole genome shotgun (WGS) entry which is preliminary data.</text>
</comment>
<reference evidence="1 2" key="1">
    <citation type="submission" date="2024-02" db="EMBL/GenBank/DDBJ databases">
        <authorList>
            <person name="Chen Y."/>
            <person name="Shah S."/>
            <person name="Dougan E. K."/>
            <person name="Thang M."/>
            <person name="Chan C."/>
        </authorList>
    </citation>
    <scope>NUCLEOTIDE SEQUENCE [LARGE SCALE GENOMIC DNA]</scope>
</reference>
<dbReference type="SUPFAM" id="SSF53254">
    <property type="entry name" value="Phosphoglycerate mutase-like"/>
    <property type="match status" value="1"/>
</dbReference>
<dbReference type="SMART" id="SM00855">
    <property type="entry name" value="PGAM"/>
    <property type="match status" value="1"/>
</dbReference>
<accession>A0ABP0SNG0</accession>
<dbReference type="Gene3D" id="3.40.50.1240">
    <property type="entry name" value="Phosphoglycerate mutase-like"/>
    <property type="match status" value="1"/>
</dbReference>
<dbReference type="InterPro" id="IPR029033">
    <property type="entry name" value="His_PPase_superfam"/>
</dbReference>
<dbReference type="InterPro" id="IPR052765">
    <property type="entry name" value="PGM-Related"/>
</dbReference>
<evidence type="ECO:0000313" key="2">
    <source>
        <dbReference type="Proteomes" id="UP001642464"/>
    </source>
</evidence>
<dbReference type="Proteomes" id="UP001642464">
    <property type="component" value="Unassembled WGS sequence"/>
</dbReference>
<name>A0ABP0SNG0_9DINO</name>
<dbReference type="PROSITE" id="PS00175">
    <property type="entry name" value="PG_MUTASE"/>
    <property type="match status" value="1"/>
</dbReference>
<dbReference type="InterPro" id="IPR013078">
    <property type="entry name" value="His_Pase_superF_clade-1"/>
</dbReference>
<keyword evidence="2" id="KW-1185">Reference proteome</keyword>
<dbReference type="EMBL" id="CAXAMM010044251">
    <property type="protein sequence ID" value="CAK9113916.1"/>
    <property type="molecule type" value="Genomic_DNA"/>
</dbReference>
<dbReference type="PANTHER" id="PTHR46192">
    <property type="entry name" value="BROAD-RANGE ACID PHOSPHATASE DET1"/>
    <property type="match status" value="1"/>
</dbReference>
<dbReference type="InterPro" id="IPR001345">
    <property type="entry name" value="PG/BPGM_mutase_AS"/>
</dbReference>
<proteinExistence type="predicted"/>
<organism evidence="1 2">
    <name type="scientific">Durusdinium trenchii</name>
    <dbReference type="NCBI Taxonomy" id="1381693"/>
    <lineage>
        <taxon>Eukaryota</taxon>
        <taxon>Sar</taxon>
        <taxon>Alveolata</taxon>
        <taxon>Dinophyceae</taxon>
        <taxon>Suessiales</taxon>
        <taxon>Symbiodiniaceae</taxon>
        <taxon>Durusdinium</taxon>
    </lineage>
</organism>
<dbReference type="Pfam" id="PF00300">
    <property type="entry name" value="His_Phos_1"/>
    <property type="match status" value="1"/>
</dbReference>